<comment type="caution">
    <text evidence="3">The sequence shown here is derived from an EMBL/GenBank/DDBJ whole genome shotgun (WGS) entry which is preliminary data.</text>
</comment>
<dbReference type="AlphaFoldDB" id="A0A5N3VCN9"/>
<name>A0A5N3VCN9_MUNRE</name>
<keyword evidence="2" id="KW-0472">Membrane</keyword>
<feature type="transmembrane region" description="Helical" evidence="2">
    <location>
        <begin position="170"/>
        <end position="188"/>
    </location>
</feature>
<keyword evidence="2" id="KW-1133">Transmembrane helix</keyword>
<gene>
    <name evidence="3" type="ORF">FD755_024181</name>
</gene>
<dbReference type="EMBL" id="VCEB01001909">
    <property type="protein sequence ID" value="KAB0346175.1"/>
    <property type="molecule type" value="Genomic_DNA"/>
</dbReference>
<sequence>MAGIASRLLTKLLRRSKRFIGWLILGILGLIAICTTAAITGIALQTSIQTHNFIQNWTKDAHTMWPTQAQRDEDIQDEIQELKTAIKWVGDQSIDVQKQVMVKCDWNSTQFCVTPVQFNNISQKEIFETFSKNMPSSTNLKTLAEQLADQLSGLEPRGWFQSITHSIRSGTVILVIVLTIVFVVYHCLHAKIVKRNSNGN</sequence>
<evidence type="ECO:0000313" key="4">
    <source>
        <dbReference type="Proteomes" id="UP000326062"/>
    </source>
</evidence>
<dbReference type="Proteomes" id="UP000326062">
    <property type="component" value="Unassembled WGS sequence"/>
</dbReference>
<accession>A0A5N3VCN9</accession>
<organism evidence="3 4">
    <name type="scientific">Muntiacus reevesi</name>
    <name type="common">Reeves' muntjac</name>
    <name type="synonym">Cervus reevesi</name>
    <dbReference type="NCBI Taxonomy" id="9886"/>
    <lineage>
        <taxon>Eukaryota</taxon>
        <taxon>Metazoa</taxon>
        <taxon>Chordata</taxon>
        <taxon>Craniata</taxon>
        <taxon>Vertebrata</taxon>
        <taxon>Euteleostomi</taxon>
        <taxon>Mammalia</taxon>
        <taxon>Eutheria</taxon>
        <taxon>Laurasiatheria</taxon>
        <taxon>Artiodactyla</taxon>
        <taxon>Ruminantia</taxon>
        <taxon>Pecora</taxon>
        <taxon>Cervidae</taxon>
        <taxon>Muntiacinae</taxon>
        <taxon>Muntiacus</taxon>
    </lineage>
</organism>
<evidence type="ECO:0000256" key="2">
    <source>
        <dbReference type="SAM" id="Phobius"/>
    </source>
</evidence>
<keyword evidence="4" id="KW-1185">Reference proteome</keyword>
<dbReference type="PANTHER" id="PTHR34313:SF2">
    <property type="entry name" value="ENDOGENOUS RETROVIRUS GROUP K MEMBER 21 ENV POLYPROTEIN-LIKE"/>
    <property type="match status" value="1"/>
</dbReference>
<comment type="subcellular location">
    <subcellularLocation>
        <location evidence="1">Virion</location>
    </subcellularLocation>
</comment>
<feature type="transmembrane region" description="Helical" evidence="2">
    <location>
        <begin position="20"/>
        <end position="44"/>
    </location>
</feature>
<evidence type="ECO:0000256" key="1">
    <source>
        <dbReference type="ARBA" id="ARBA00004328"/>
    </source>
</evidence>
<proteinExistence type="predicted"/>
<protein>
    <recommendedName>
        <fullName evidence="5">Retroviral envelope protein GP41-like domain-containing protein</fullName>
    </recommendedName>
</protein>
<evidence type="ECO:0008006" key="5">
    <source>
        <dbReference type="Google" id="ProtNLM"/>
    </source>
</evidence>
<keyword evidence="2" id="KW-0812">Transmembrane</keyword>
<dbReference type="InterPro" id="IPR051255">
    <property type="entry name" value="Retroviral_env_glycoprotein"/>
</dbReference>
<reference evidence="3 4" key="1">
    <citation type="submission" date="2019-06" db="EMBL/GenBank/DDBJ databases">
        <title>Discovery of a novel chromosome fission-fusion reversal in muntjac.</title>
        <authorList>
            <person name="Mudd A.B."/>
            <person name="Bredeson J.V."/>
            <person name="Baum R."/>
            <person name="Hockemeyer D."/>
            <person name="Rokhsar D.S."/>
        </authorList>
    </citation>
    <scope>NUCLEOTIDE SEQUENCE [LARGE SCALE GENOMIC DNA]</scope>
    <source>
        <strain evidence="3">UCam_UCB_Mr</strain>
        <tissue evidence="3">Fibroblast cell line</tissue>
    </source>
</reference>
<evidence type="ECO:0000313" key="3">
    <source>
        <dbReference type="EMBL" id="KAB0346175.1"/>
    </source>
</evidence>
<dbReference type="PANTHER" id="PTHR34313">
    <property type="entry name" value="ENDOGENOUS RETROVIRUS GROUP K MEMBER 113 ENV POLYPROTEIN-RELATED"/>
    <property type="match status" value="1"/>
</dbReference>